<comment type="caution">
    <text evidence="1">The sequence shown here is derived from an EMBL/GenBank/DDBJ whole genome shotgun (WGS) entry which is preliminary data.</text>
</comment>
<evidence type="ECO:0000313" key="2">
    <source>
        <dbReference type="Proteomes" id="UP001266305"/>
    </source>
</evidence>
<dbReference type="EMBL" id="JASSZA010000014">
    <property type="protein sequence ID" value="KAK2093777.1"/>
    <property type="molecule type" value="Genomic_DNA"/>
</dbReference>
<dbReference type="Proteomes" id="UP001266305">
    <property type="component" value="Unassembled WGS sequence"/>
</dbReference>
<gene>
    <name evidence="1" type="ORF">P7K49_027515</name>
</gene>
<sequence length="78" mass="8900">MNERLCELQGMDQPLGKYPSPACSVLNSGPFGDKKQLIERGRCERAELRFLCWVLGDDQLGTEIIREADFQGKMKWPV</sequence>
<reference evidence="1 2" key="1">
    <citation type="submission" date="2023-05" db="EMBL/GenBank/DDBJ databases">
        <title>B98-5 Cell Line De Novo Hybrid Assembly: An Optical Mapping Approach.</title>
        <authorList>
            <person name="Kananen K."/>
            <person name="Auerbach J.A."/>
            <person name="Kautto E."/>
            <person name="Blachly J.S."/>
        </authorList>
    </citation>
    <scope>NUCLEOTIDE SEQUENCE [LARGE SCALE GENOMIC DNA]</scope>
    <source>
        <strain evidence="1">B95-8</strain>
        <tissue evidence="1">Cell line</tissue>
    </source>
</reference>
<accession>A0ABQ9U9Q5</accession>
<organism evidence="1 2">
    <name type="scientific">Saguinus oedipus</name>
    <name type="common">Cotton-top tamarin</name>
    <name type="synonym">Oedipomidas oedipus</name>
    <dbReference type="NCBI Taxonomy" id="9490"/>
    <lineage>
        <taxon>Eukaryota</taxon>
        <taxon>Metazoa</taxon>
        <taxon>Chordata</taxon>
        <taxon>Craniata</taxon>
        <taxon>Vertebrata</taxon>
        <taxon>Euteleostomi</taxon>
        <taxon>Mammalia</taxon>
        <taxon>Eutheria</taxon>
        <taxon>Euarchontoglires</taxon>
        <taxon>Primates</taxon>
        <taxon>Haplorrhini</taxon>
        <taxon>Platyrrhini</taxon>
        <taxon>Cebidae</taxon>
        <taxon>Callitrichinae</taxon>
        <taxon>Saguinus</taxon>
    </lineage>
</organism>
<evidence type="ECO:0000313" key="1">
    <source>
        <dbReference type="EMBL" id="KAK2093777.1"/>
    </source>
</evidence>
<protein>
    <submittedName>
        <fullName evidence="1">Uncharacterized protein</fullName>
    </submittedName>
</protein>
<proteinExistence type="predicted"/>
<keyword evidence="2" id="KW-1185">Reference proteome</keyword>
<name>A0ABQ9U9Q5_SAGOE</name>